<reference evidence="1" key="1">
    <citation type="journal article" date="2024" name="Nature">
        <title>Anoxygenic phototroph of the Chloroflexota uses a type I reaction centre.</title>
        <authorList>
            <person name="Tsuji J.M."/>
            <person name="Shaw N.A."/>
            <person name="Nagashima S."/>
            <person name="Venkiteswaran J.J."/>
            <person name="Schiff S.L."/>
            <person name="Watanabe T."/>
            <person name="Fukui M."/>
            <person name="Hanada S."/>
            <person name="Tank M."/>
            <person name="Neufeld J.D."/>
        </authorList>
    </citation>
    <scope>NUCLEOTIDE SEQUENCE</scope>
    <source>
        <strain evidence="1">L227-S17</strain>
    </source>
</reference>
<accession>A0ABY9BBG8</accession>
<proteinExistence type="predicted"/>
<dbReference type="EMBL" id="CP128403">
    <property type="protein sequence ID" value="WJW70456.1"/>
    <property type="molecule type" value="Genomic_DNA"/>
</dbReference>
<keyword evidence="2" id="KW-1185">Reference proteome</keyword>
<evidence type="ECO:0000313" key="1">
    <source>
        <dbReference type="EMBL" id="WJW70456.1"/>
    </source>
</evidence>
<dbReference type="RefSeq" id="WP_341472323.1">
    <property type="nucleotide sequence ID" value="NZ_CP128403.1"/>
</dbReference>
<dbReference type="Proteomes" id="UP001431572">
    <property type="component" value="Plasmid unnamed3"/>
</dbReference>
<keyword evidence="1" id="KW-0614">Plasmid</keyword>
<organism evidence="1 2">
    <name type="scientific">Candidatus Chlorohelix allophototropha</name>
    <dbReference type="NCBI Taxonomy" id="3003348"/>
    <lineage>
        <taxon>Bacteria</taxon>
        <taxon>Bacillati</taxon>
        <taxon>Chloroflexota</taxon>
        <taxon>Chloroflexia</taxon>
        <taxon>Candidatus Chloroheliales</taxon>
        <taxon>Candidatus Chloroheliaceae</taxon>
        <taxon>Candidatus Chlorohelix</taxon>
    </lineage>
</organism>
<name>A0ABY9BBG8_9CHLR</name>
<sequence>MPERIRFKNPKTFSTLLRIVSSYEPETYKNETDYNELMYMVNNHYKIGHVTPVKNGFVLDRLDFFQVSKVTRTIELTGMFKVNEVTGYEDGMRITFETFEKVRKVEYTVELSVKQFLTLWHQAIQMHFDEFEEDE</sequence>
<protein>
    <submittedName>
        <fullName evidence="1">Uncharacterized protein</fullName>
    </submittedName>
</protein>
<gene>
    <name evidence="1" type="ORF">OZ401_005093</name>
</gene>
<evidence type="ECO:0000313" key="2">
    <source>
        <dbReference type="Proteomes" id="UP001431572"/>
    </source>
</evidence>
<geneLocation type="plasmid" evidence="1 2">
    <name>unnamed3</name>
</geneLocation>